<dbReference type="Proteomes" id="UP000769766">
    <property type="component" value="Unassembled WGS sequence"/>
</dbReference>
<evidence type="ECO:0000313" key="2">
    <source>
        <dbReference type="EMBL" id="MBI2875955.1"/>
    </source>
</evidence>
<reference evidence="2" key="1">
    <citation type="submission" date="2020-07" db="EMBL/GenBank/DDBJ databases">
        <title>Huge and variable diversity of episymbiotic CPR bacteria and DPANN archaea in groundwater ecosystems.</title>
        <authorList>
            <person name="He C.Y."/>
            <person name="Keren R."/>
            <person name="Whittaker M."/>
            <person name="Farag I.F."/>
            <person name="Doudna J."/>
            <person name="Cate J.H.D."/>
            <person name="Banfield J.F."/>
        </authorList>
    </citation>
    <scope>NUCLEOTIDE SEQUENCE</scope>
    <source>
        <strain evidence="2">NC_groundwater_672_Ag_B-0.1um_62_36</strain>
    </source>
</reference>
<sequence>MTRGAGGTSGGSGQFLMGLLMMCAGGYMLFQSITVSTNFHMGMSIFRVPVYGANYFNITSGMIFVPFMFGIGTIFYDSRKLIGWVLTCGSIAALVVGVISNTNLQLKTMSAFELMVMIVLFVGGIGMFLNSLRDFEAKTKNADQRQPS</sequence>
<keyword evidence="1" id="KW-1133">Transmembrane helix</keyword>
<keyword evidence="1" id="KW-0812">Transmembrane</keyword>
<evidence type="ECO:0000256" key="1">
    <source>
        <dbReference type="SAM" id="Phobius"/>
    </source>
</evidence>
<dbReference type="EMBL" id="JACPRF010000112">
    <property type="protein sequence ID" value="MBI2875955.1"/>
    <property type="molecule type" value="Genomic_DNA"/>
</dbReference>
<feature type="transmembrane region" description="Helical" evidence="1">
    <location>
        <begin position="111"/>
        <end position="129"/>
    </location>
</feature>
<accession>A0A932FUT4</accession>
<feature type="transmembrane region" description="Helical" evidence="1">
    <location>
        <begin position="81"/>
        <end position="99"/>
    </location>
</feature>
<gene>
    <name evidence="2" type="ORF">HYY20_03655</name>
</gene>
<name>A0A932FUT4_UNCTE</name>
<keyword evidence="1" id="KW-0472">Membrane</keyword>
<evidence type="ECO:0000313" key="3">
    <source>
        <dbReference type="Proteomes" id="UP000769766"/>
    </source>
</evidence>
<proteinExistence type="predicted"/>
<evidence type="ECO:0008006" key="4">
    <source>
        <dbReference type="Google" id="ProtNLM"/>
    </source>
</evidence>
<comment type="caution">
    <text evidence="2">The sequence shown here is derived from an EMBL/GenBank/DDBJ whole genome shotgun (WGS) entry which is preliminary data.</text>
</comment>
<feature type="transmembrane region" description="Helical" evidence="1">
    <location>
        <begin position="12"/>
        <end position="30"/>
    </location>
</feature>
<protein>
    <recommendedName>
        <fullName evidence="4">DUF4383 domain-containing protein</fullName>
    </recommendedName>
</protein>
<feature type="transmembrane region" description="Helical" evidence="1">
    <location>
        <begin position="51"/>
        <end position="75"/>
    </location>
</feature>
<organism evidence="2 3">
    <name type="scientific">Tectimicrobiota bacterium</name>
    <dbReference type="NCBI Taxonomy" id="2528274"/>
    <lineage>
        <taxon>Bacteria</taxon>
        <taxon>Pseudomonadati</taxon>
        <taxon>Nitrospinota/Tectimicrobiota group</taxon>
        <taxon>Candidatus Tectimicrobiota</taxon>
    </lineage>
</organism>
<dbReference type="AlphaFoldDB" id="A0A932FUT4"/>